<keyword evidence="2" id="KW-0964">Secreted</keyword>
<feature type="region of interest" description="Disordered" evidence="4">
    <location>
        <begin position="24"/>
        <end position="44"/>
    </location>
</feature>
<dbReference type="EMBL" id="LR134318">
    <property type="protein sequence ID" value="VEF12574.1"/>
    <property type="molecule type" value="Genomic_DNA"/>
</dbReference>
<dbReference type="OrthoDB" id="6510336at2"/>
<dbReference type="RefSeq" id="WP_126365918.1">
    <property type="nucleotide sequence ID" value="NZ_LR134318.1"/>
</dbReference>
<dbReference type="Proteomes" id="UP000281909">
    <property type="component" value="Chromosome"/>
</dbReference>
<evidence type="ECO:0000256" key="1">
    <source>
        <dbReference type="ARBA" id="ARBA00004613"/>
    </source>
</evidence>
<gene>
    <name evidence="7" type="primary">spvB_2</name>
    <name evidence="7" type="ORF">NCTC9428_04232</name>
</gene>
<dbReference type="EC" id="2.4.2.31" evidence="7"/>
<dbReference type="PRINTS" id="PR01341">
    <property type="entry name" value="SALSPVBPROT"/>
</dbReference>
<reference evidence="7 8" key="1">
    <citation type="submission" date="2018-12" db="EMBL/GenBank/DDBJ databases">
        <authorList>
            <consortium name="Pathogen Informatics"/>
        </authorList>
    </citation>
    <scope>NUCLEOTIDE SEQUENCE [LARGE SCALE GENOMIC DNA]</scope>
    <source>
        <strain evidence="7 8">NCTC9428</strain>
    </source>
</reference>
<sequence>MADQELNIPTPSIAKSSSFTMTGQGFNNVGPTGGASFQLPLPVSGGRGADPQLAMTYNSQSGNGPLGLGWSMGHGQISRRTNKGTPRYDDDDEIVGHDQQICTRERNVDGSLKSRIETTFNGKEIGRHTVVRYTPEVESDFSLRERWEGMDPTDSTKKLPTFWLISGPNGSLHLYGKTADSRVADPQDPLRVATWLLCETMTAHGEHIYYEYKPDEADADDFRDYRSQRYLRRVLYGNFKASQDLYSWSMEDPGELDWHFHLLFDYGERSTSLSVKPEYDVPNTQPCPVRPDASSAFGHGFEIATRRRCAQVLMFHYFPTELGPDPVLVRRLLLKYNEHIADWSYSQLTSAYYQAWGPGGDDDVELSPPVQFEYAPLELNQTPTRLFAEENMPGIGDGRHYQCVDLYGEGVSGFLCRYDQAWFYREPVRGKSGPDHIAYGPWTVLDKIPVINSKKPVMQILTSLSGSGRFDWLTAQPGFAGIRSMNPDRSWSEFKTFSKTPTELFGAFAQFGDLANEGLMSVALIGPRSVRFYRSNVEEGFQQAEEVLRDPDDDRLPLFSNARSEVVMFGNLLASDTTELCRIRHDEIKCWPNLGFGKFGKGRVLSGPVFEYSTFDAARIRIADLDGSGAPALIYLNDRTFDIYLNQGGNRLATDPIRIRWPEDVQYERTCEVTFADLQGLGCASLILTVPHMKPRHWRYDFVAAKPYLMRSSNNNMGCSASIVYRSSAQEWLDEKQQWLAANPEGVPVCHMPLNVQVVKQQFQLDEITGNRLSQSFNYREGYYDPWAREYRGFGYLEQTDSERQTATEDTGFTAPIRACSWYIIGQFMNRPRTGYFAGDDEAVPLGATVITRYDALQERDIPLTPAPDSVLPYEIARGMSGTLMRTEIYNAEDPPLTAKPYTIEEYRYLVREVRPKGAHYPDAIILPLSLEKISYQYEQFIDDPLCRHELGLRWNTYGALTHSLVVSYARRRTVTDAPPFEDVDEQRWWCDAHDEAQQSYYINESRSRFIDLDTDTQRRLGLAWQMRGNALRLPKGNLPNGLNPGEVSFEQLTLHQDSTQWNALRTLTQQSEQRYLKTSDQSVLDSGEAEYEALSGPLELAQMDETALAAYDVVPPPFDIRVALKELGYKSMKFFFETSPPSEADNLWSTTYNFAKYADVGGFFKVREYNETPCHGVTKIQYDDFQLKVRSVELPDGCTTSVTHDYHTSLPSSILDANENTEEVIYDAAGQPLALSFYGTENGVAAGFRALSDFERPENLLPGPAISNPQAAIQCAATTLRKDYFSWMGLLPADISPELLAIWVASGDVLPSGHICASARQRLERRGALNAADQALSEVIANVERVPVHSVILTADRYPDDPVPAQIQISKACFDGFGRELQTQQLVDPGMAYAVDVDGTLIVDGDELREVFADSRWRISARVEYNNKGLPVRKFRPFFADTYRYVNDASLREHGYFDQLFYDVLGREVQLTNAMGHFSRETYHPWYQISEDFNDTAEEQP</sequence>
<dbReference type="InterPro" id="IPR022044">
    <property type="entry name" value="TcdB_toxin_mid/C"/>
</dbReference>
<accession>A0A448E0G4</accession>
<dbReference type="GO" id="GO:0106274">
    <property type="term" value="F:NAD+-protein-arginine ADP-ribosyltransferase activity"/>
    <property type="evidence" value="ECO:0007669"/>
    <property type="project" value="UniProtKB-EC"/>
</dbReference>
<protein>
    <submittedName>
        <fullName evidence="7">Toxin</fullName>
        <ecNumber evidence="7">2.4.2.31</ecNumber>
    </submittedName>
</protein>
<dbReference type="Pfam" id="PF12255">
    <property type="entry name" value="TcdB_toxin_midC"/>
    <property type="match status" value="1"/>
</dbReference>
<evidence type="ECO:0000256" key="3">
    <source>
        <dbReference type="ARBA" id="ARBA00023026"/>
    </source>
</evidence>
<dbReference type="Pfam" id="PF03534">
    <property type="entry name" value="SpvB"/>
    <property type="match status" value="1"/>
</dbReference>
<keyword evidence="7" id="KW-0328">Glycosyltransferase</keyword>
<keyword evidence="3" id="KW-0843">Virulence</keyword>
<dbReference type="GO" id="GO:0005576">
    <property type="term" value="C:extracellular region"/>
    <property type="evidence" value="ECO:0007669"/>
    <property type="project" value="UniProtKB-SubCell"/>
</dbReference>
<comment type="subcellular location">
    <subcellularLocation>
        <location evidence="1">Secreted</location>
    </subcellularLocation>
</comment>
<dbReference type="InterPro" id="IPR022045">
    <property type="entry name" value="TcdB_toxin_mid/N"/>
</dbReference>
<keyword evidence="7" id="KW-0808">Transferase</keyword>
<feature type="domain" description="Insecticide toxin TcdB middle/N-terminal" evidence="6">
    <location>
        <begin position="653"/>
        <end position="819"/>
    </location>
</feature>
<feature type="domain" description="Insecticide toxin TcdB middle/C-terminal" evidence="5">
    <location>
        <begin position="876"/>
        <end position="1023"/>
    </location>
</feature>
<evidence type="ECO:0000256" key="2">
    <source>
        <dbReference type="ARBA" id="ARBA00022525"/>
    </source>
</evidence>
<dbReference type="Pfam" id="PF12256">
    <property type="entry name" value="TcdB_toxin_midN"/>
    <property type="match status" value="1"/>
</dbReference>
<organism evidence="7 8">
    <name type="scientific">Pseudomonas fluorescens</name>
    <dbReference type="NCBI Taxonomy" id="294"/>
    <lineage>
        <taxon>Bacteria</taxon>
        <taxon>Pseudomonadati</taxon>
        <taxon>Pseudomonadota</taxon>
        <taxon>Gammaproteobacteria</taxon>
        <taxon>Pseudomonadales</taxon>
        <taxon>Pseudomonadaceae</taxon>
        <taxon>Pseudomonas</taxon>
    </lineage>
</organism>
<evidence type="ECO:0000259" key="6">
    <source>
        <dbReference type="Pfam" id="PF12256"/>
    </source>
</evidence>
<proteinExistence type="predicted"/>
<evidence type="ECO:0000313" key="7">
    <source>
        <dbReference type="EMBL" id="VEF12574.1"/>
    </source>
</evidence>
<dbReference type="InterPro" id="IPR003284">
    <property type="entry name" value="Sal_SpvB"/>
</dbReference>
<name>A0A448E0G4_PSEFL</name>
<evidence type="ECO:0000256" key="4">
    <source>
        <dbReference type="SAM" id="MobiDB-lite"/>
    </source>
</evidence>
<dbReference type="GO" id="GO:0005737">
    <property type="term" value="C:cytoplasm"/>
    <property type="evidence" value="ECO:0007669"/>
    <property type="project" value="InterPro"/>
</dbReference>
<evidence type="ECO:0000313" key="8">
    <source>
        <dbReference type="Proteomes" id="UP000281909"/>
    </source>
</evidence>
<evidence type="ECO:0000259" key="5">
    <source>
        <dbReference type="Pfam" id="PF12255"/>
    </source>
</evidence>